<keyword evidence="5" id="KW-1185">Reference proteome</keyword>
<dbReference type="GO" id="GO:0032580">
    <property type="term" value="C:Golgi cisterna membrane"/>
    <property type="evidence" value="ECO:0007669"/>
    <property type="project" value="UniProtKB-SubCell"/>
</dbReference>
<reference evidence="4 5" key="1">
    <citation type="submission" date="2024-01" db="EMBL/GenBank/DDBJ databases">
        <title>The genome of the rayed Mediterranean limpet Patella caerulea (Linnaeus, 1758).</title>
        <authorList>
            <person name="Anh-Thu Weber A."/>
            <person name="Halstead-Nussloch G."/>
        </authorList>
    </citation>
    <scope>NUCLEOTIDE SEQUENCE [LARGE SCALE GENOMIC DNA]</scope>
    <source>
        <strain evidence="4">AATW-2023a</strain>
        <tissue evidence="4">Whole specimen</tissue>
    </source>
</reference>
<dbReference type="GO" id="GO:0008107">
    <property type="term" value="F:galactoside 2-alpha-L-fucosyltransferase activity"/>
    <property type="evidence" value="ECO:0007669"/>
    <property type="project" value="InterPro"/>
</dbReference>
<name>A0AAN8JF69_PATCE</name>
<dbReference type="Pfam" id="PF01531">
    <property type="entry name" value="Glyco_transf_11"/>
    <property type="match status" value="1"/>
</dbReference>
<dbReference type="AlphaFoldDB" id="A0AAN8JF69"/>
<evidence type="ECO:0000313" key="5">
    <source>
        <dbReference type="Proteomes" id="UP001347796"/>
    </source>
</evidence>
<sequence length="445" mass="51331">MAIKIKLWKILITFVLIWFVSKHQQIFLQFLFHLLSVNKTIQNPQFYQLEQLYIVDDNDRIRRLGQSWNRAQTVGQYRNSARNVGRSWNRAITSDMKLNLNEGLYVHLKSKFPNPSVRPEVGLNSMNEKDDKNRTEIFSEIPNLEKSVKINCNIDKNKVLAVGLLSHNSTEYFKSYESLKTGDKLLTVIFSGDFGDVLFAYASLLGIALQYSRLPIIPRECFLSSIFKVTFTGIFQSKSWKNIDEETVNRLDRHKASIPNKHLKLRGKFRSFKYFGNISDVLKRELTFRTDILDKANDLFRSFIMDKNVTAVGIYIKKEDPFKTDAGLRNTLVGIYTRAMTCMQHVFGRVVYLVASDDVMWCKQLFPQLDNIIVMSVLEPSLQLAVLSKCSGSIVTGYTIGWWAAWLSKGHVVFNNVCYDEQSSNSLTEYYPSEWVPLTKCNVPK</sequence>
<proteinExistence type="inferred from homology"/>
<dbReference type="PANTHER" id="PTHR11927:SF9">
    <property type="entry name" value="L-FUCOSYLTRANSFERASE"/>
    <property type="match status" value="1"/>
</dbReference>
<comment type="caution">
    <text evidence="4">The sequence shown here is derived from an EMBL/GenBank/DDBJ whole genome shotgun (WGS) entry which is preliminary data.</text>
</comment>
<comment type="subcellular location">
    <subcellularLocation>
        <location evidence="3">Golgi apparatus</location>
        <location evidence="3">Golgi stack membrane</location>
        <topology evidence="3">Single-pass type II membrane protein</topology>
    </subcellularLocation>
</comment>
<dbReference type="GO" id="GO:0005975">
    <property type="term" value="P:carbohydrate metabolic process"/>
    <property type="evidence" value="ECO:0007669"/>
    <property type="project" value="InterPro"/>
</dbReference>
<dbReference type="EMBL" id="JAZGQO010000011">
    <property type="protein sequence ID" value="KAK6174606.1"/>
    <property type="molecule type" value="Genomic_DNA"/>
</dbReference>
<keyword evidence="3" id="KW-0735">Signal-anchor</keyword>
<comment type="similarity">
    <text evidence="3">Belongs to the glycosyltransferase 11 family.</text>
</comment>
<evidence type="ECO:0000313" key="4">
    <source>
        <dbReference type="EMBL" id="KAK6174606.1"/>
    </source>
</evidence>
<evidence type="ECO:0000256" key="3">
    <source>
        <dbReference type="RuleBase" id="RU363129"/>
    </source>
</evidence>
<comment type="pathway">
    <text evidence="3">Protein modification; protein glycosylation.</text>
</comment>
<dbReference type="InterPro" id="IPR002516">
    <property type="entry name" value="Glyco_trans_11"/>
</dbReference>
<accession>A0AAN8JF69</accession>
<keyword evidence="2 3" id="KW-0808">Transferase</keyword>
<evidence type="ECO:0000256" key="2">
    <source>
        <dbReference type="ARBA" id="ARBA00022679"/>
    </source>
</evidence>
<dbReference type="EC" id="2.4.1.-" evidence="3"/>
<organism evidence="4 5">
    <name type="scientific">Patella caerulea</name>
    <name type="common">Rayed Mediterranean limpet</name>
    <dbReference type="NCBI Taxonomy" id="87958"/>
    <lineage>
        <taxon>Eukaryota</taxon>
        <taxon>Metazoa</taxon>
        <taxon>Spiralia</taxon>
        <taxon>Lophotrochozoa</taxon>
        <taxon>Mollusca</taxon>
        <taxon>Gastropoda</taxon>
        <taxon>Patellogastropoda</taxon>
        <taxon>Patelloidea</taxon>
        <taxon>Patellidae</taxon>
        <taxon>Patella</taxon>
    </lineage>
</organism>
<gene>
    <name evidence="4" type="ORF">SNE40_017847</name>
</gene>
<keyword evidence="1 3" id="KW-0328">Glycosyltransferase</keyword>
<dbReference type="PANTHER" id="PTHR11927">
    <property type="entry name" value="GALACTOSIDE 2-L-FUCOSYLTRANSFERASE"/>
    <property type="match status" value="1"/>
</dbReference>
<keyword evidence="3" id="KW-0333">Golgi apparatus</keyword>
<protein>
    <recommendedName>
        <fullName evidence="3">L-Fucosyltransferase</fullName>
        <ecNumber evidence="3">2.4.1.-</ecNumber>
    </recommendedName>
</protein>
<evidence type="ECO:0000256" key="1">
    <source>
        <dbReference type="ARBA" id="ARBA00022676"/>
    </source>
</evidence>
<keyword evidence="3" id="KW-0325">Glycoprotein</keyword>
<keyword evidence="3" id="KW-0812">Transmembrane</keyword>
<dbReference type="Proteomes" id="UP001347796">
    <property type="component" value="Unassembled WGS sequence"/>
</dbReference>